<comment type="caution">
    <text evidence="3">The sequence shown here is derived from an EMBL/GenBank/DDBJ whole genome shotgun (WGS) entry which is preliminary data.</text>
</comment>
<protein>
    <submittedName>
        <fullName evidence="3">Galactonate dehydratase</fullName>
        <ecNumber evidence="3">4.2.1.6</ecNumber>
    </submittedName>
</protein>
<dbReference type="InterPro" id="IPR036849">
    <property type="entry name" value="Enolase-like_C_sf"/>
</dbReference>
<reference evidence="3 4" key="1">
    <citation type="submission" date="2020-08" db="EMBL/GenBank/DDBJ databases">
        <title>Sequencing the genomes of 1000 actinobacteria strains.</title>
        <authorList>
            <person name="Klenk H.-P."/>
        </authorList>
    </citation>
    <scope>NUCLEOTIDE SEQUENCE [LARGE SCALE GENOMIC DNA]</scope>
    <source>
        <strain evidence="3 4">DSM 102030</strain>
    </source>
</reference>
<dbReference type="InterPro" id="IPR013341">
    <property type="entry name" value="Mandelate_racemase_N_dom"/>
</dbReference>
<dbReference type="SUPFAM" id="SSF51604">
    <property type="entry name" value="Enolase C-terminal domain-like"/>
    <property type="match status" value="1"/>
</dbReference>
<dbReference type="Gene3D" id="3.30.390.10">
    <property type="entry name" value="Enolase-like, N-terminal domain"/>
    <property type="match status" value="1"/>
</dbReference>
<dbReference type="InterPro" id="IPR029017">
    <property type="entry name" value="Enolase-like_N"/>
</dbReference>
<keyword evidence="4" id="KW-1185">Reference proteome</keyword>
<organism evidence="3 4">
    <name type="scientific">Lipingzhangella halophila</name>
    <dbReference type="NCBI Taxonomy" id="1783352"/>
    <lineage>
        <taxon>Bacteria</taxon>
        <taxon>Bacillati</taxon>
        <taxon>Actinomycetota</taxon>
        <taxon>Actinomycetes</taxon>
        <taxon>Streptosporangiales</taxon>
        <taxon>Nocardiopsidaceae</taxon>
        <taxon>Lipingzhangella</taxon>
    </lineage>
</organism>
<proteinExistence type="predicted"/>
<feature type="domain" description="Mandelate racemase/muconate lactonizing enzyme C-terminal" evidence="2">
    <location>
        <begin position="132"/>
        <end position="237"/>
    </location>
</feature>
<accession>A0A7W7RNI9</accession>
<dbReference type="CDD" id="cd03316">
    <property type="entry name" value="MR_like"/>
    <property type="match status" value="1"/>
</dbReference>
<evidence type="ECO:0000259" key="2">
    <source>
        <dbReference type="SMART" id="SM00922"/>
    </source>
</evidence>
<dbReference type="EC" id="4.2.1.6" evidence="3"/>
<dbReference type="InterPro" id="IPR029065">
    <property type="entry name" value="Enolase_C-like"/>
</dbReference>
<dbReference type="SFLD" id="SFLDS00001">
    <property type="entry name" value="Enolase"/>
    <property type="match status" value="1"/>
</dbReference>
<dbReference type="RefSeq" id="WP_184585010.1">
    <property type="nucleotide sequence ID" value="NZ_JACHJT010000002.1"/>
</dbReference>
<keyword evidence="1 3" id="KW-0456">Lyase</keyword>
<dbReference type="Proteomes" id="UP000523007">
    <property type="component" value="Unassembled WGS sequence"/>
</dbReference>
<dbReference type="Gene3D" id="3.20.20.120">
    <property type="entry name" value="Enolase-like C-terminal domain"/>
    <property type="match status" value="1"/>
</dbReference>
<dbReference type="SFLD" id="SFLDG00179">
    <property type="entry name" value="mandelate_racemase"/>
    <property type="match status" value="1"/>
</dbReference>
<dbReference type="PANTHER" id="PTHR48080">
    <property type="entry name" value="D-GALACTONATE DEHYDRATASE-RELATED"/>
    <property type="match status" value="1"/>
</dbReference>
<dbReference type="InterPro" id="IPR034593">
    <property type="entry name" value="DgoD-like"/>
</dbReference>
<sequence length="386" mass="42757">MRITAVDTFVLGTPWRDLSYVRVSTDEGLTGVGETRMLGHTRALLGYLEEAARNHVIGSDPFDIESLVWRMKHGDYGRAGEIAMSGIACVEMACWDIMGKALGQPVWRLLGGKVRDRVKAYANGWYTVERTPEEFHAAAQRAVERGYRALKFDPFGPGQWELEPHERRLSVGLVEAVRDAVGPDVEILVEMHGRFATSEAVRVARELAPFDPSWIEEPVPPENLKALAKVAEHVDLPVATGERIHDRTEFRELFELQVANIIQPDVGHIGGLLETKKLAATAQTHYMMLAPHNVGGPVLTAANLHLAAGTTNFKIQENFNDFADEHVKRAAPGVPEVVDGYFPLPQGPGLGVQLDPDFIAEHPSQGAHFDLYADDWHFRGTREHTA</sequence>
<dbReference type="EMBL" id="JACHJT010000002">
    <property type="protein sequence ID" value="MBB4935254.1"/>
    <property type="molecule type" value="Genomic_DNA"/>
</dbReference>
<dbReference type="SMART" id="SM00922">
    <property type="entry name" value="MR_MLE"/>
    <property type="match status" value="1"/>
</dbReference>
<dbReference type="Pfam" id="PF13378">
    <property type="entry name" value="MR_MLE_C"/>
    <property type="match status" value="1"/>
</dbReference>
<dbReference type="SUPFAM" id="SSF54826">
    <property type="entry name" value="Enolase N-terminal domain-like"/>
    <property type="match status" value="1"/>
</dbReference>
<dbReference type="InterPro" id="IPR013342">
    <property type="entry name" value="Mandelate_racemase_C"/>
</dbReference>
<evidence type="ECO:0000256" key="1">
    <source>
        <dbReference type="ARBA" id="ARBA00023239"/>
    </source>
</evidence>
<name>A0A7W7RNI9_9ACTN</name>
<dbReference type="Pfam" id="PF02746">
    <property type="entry name" value="MR_MLE_N"/>
    <property type="match status" value="1"/>
</dbReference>
<evidence type="ECO:0000313" key="3">
    <source>
        <dbReference type="EMBL" id="MBB4935254.1"/>
    </source>
</evidence>
<dbReference type="AlphaFoldDB" id="A0A7W7RNI9"/>
<dbReference type="PANTHER" id="PTHR48080:SF2">
    <property type="entry name" value="D-GALACTONATE DEHYDRATASE"/>
    <property type="match status" value="1"/>
</dbReference>
<dbReference type="GO" id="GO:0008869">
    <property type="term" value="F:galactonate dehydratase activity"/>
    <property type="evidence" value="ECO:0007669"/>
    <property type="project" value="UniProtKB-EC"/>
</dbReference>
<gene>
    <name evidence="3" type="ORF">F4561_006148</name>
</gene>
<evidence type="ECO:0000313" key="4">
    <source>
        <dbReference type="Proteomes" id="UP000523007"/>
    </source>
</evidence>